<accession>A0A2U0UK59</accession>
<dbReference type="OrthoDB" id="1075552at2"/>
<gene>
    <name evidence="1" type="ORF">C7379_103148</name>
</gene>
<protein>
    <recommendedName>
        <fullName evidence="3">DUF4410 domain-containing protein</fullName>
    </recommendedName>
</protein>
<dbReference type="RefSeq" id="WP_116615867.1">
    <property type="nucleotide sequence ID" value="NZ_QENY01000003.1"/>
</dbReference>
<dbReference type="AlphaFoldDB" id="A0A2U0UK59"/>
<proteinExistence type="predicted"/>
<keyword evidence="2" id="KW-1185">Reference proteome</keyword>
<evidence type="ECO:0008006" key="3">
    <source>
        <dbReference type="Google" id="ProtNLM"/>
    </source>
</evidence>
<name>A0A2U0UK59_9BACT</name>
<reference evidence="1 2" key="1">
    <citation type="submission" date="2018-05" db="EMBL/GenBank/DDBJ databases">
        <title>Genomic Encyclopedia of Type Strains, Phase IV (KMG-IV): sequencing the most valuable type-strain genomes for metagenomic binning, comparative biology and taxonomic classification.</title>
        <authorList>
            <person name="Goeker M."/>
        </authorList>
    </citation>
    <scope>NUCLEOTIDE SEQUENCE [LARGE SCALE GENOMIC DNA]</scope>
    <source>
        <strain evidence="1 2">DSM 100333</strain>
    </source>
</reference>
<organism evidence="1 2">
    <name type="scientific">Hallella colorans</name>
    <dbReference type="NCBI Taxonomy" id="1703337"/>
    <lineage>
        <taxon>Bacteria</taxon>
        <taxon>Pseudomonadati</taxon>
        <taxon>Bacteroidota</taxon>
        <taxon>Bacteroidia</taxon>
        <taxon>Bacteroidales</taxon>
        <taxon>Prevotellaceae</taxon>
        <taxon>Hallella</taxon>
    </lineage>
</organism>
<comment type="caution">
    <text evidence="1">The sequence shown here is derived from an EMBL/GenBank/DDBJ whole genome shotgun (WGS) entry which is preliminary data.</text>
</comment>
<dbReference type="EMBL" id="QENY01000003">
    <property type="protein sequence ID" value="PVX58023.1"/>
    <property type="molecule type" value="Genomic_DNA"/>
</dbReference>
<sequence length="175" mass="19449">MKKIALILMAIMVTLTTDAQKILDGSIPSLKGEGKINLKIDFSETKIDDKSIADWLEYRQATQPKYDAQKELENELKPVVQEKILKNLNNKLSKKGAFVTINTNAKYTLSVKPISVSKKGDNTNECYILDEDGNALVKFQISGSGGHWGSMSNLWGDGYEDAAKKIASFILKCFK</sequence>
<evidence type="ECO:0000313" key="2">
    <source>
        <dbReference type="Proteomes" id="UP000245870"/>
    </source>
</evidence>
<dbReference type="Proteomes" id="UP000245870">
    <property type="component" value="Unassembled WGS sequence"/>
</dbReference>
<evidence type="ECO:0000313" key="1">
    <source>
        <dbReference type="EMBL" id="PVX58023.1"/>
    </source>
</evidence>